<keyword evidence="5" id="KW-0732">Signal</keyword>
<dbReference type="AlphaFoldDB" id="A0A2T5FUB6"/>
<protein>
    <recommendedName>
        <fullName evidence="4">Peptide methionine sulfoxide reductase MsrA</fullName>
        <shortName evidence="4">Protein-methionine-S-oxide reductase</shortName>
        <ecNumber evidence="4">1.8.4.11</ecNumber>
    </recommendedName>
    <alternativeName>
        <fullName evidence="4">Peptide-methionine (S)-S-oxide reductase</fullName>
        <shortName evidence="4">Peptide Met(O) reductase</shortName>
    </alternativeName>
</protein>
<evidence type="ECO:0000256" key="3">
    <source>
        <dbReference type="ARBA" id="ARBA00048782"/>
    </source>
</evidence>
<feature type="active site" evidence="4">
    <location>
        <position position="58"/>
    </location>
</feature>
<reference evidence="7 8" key="1">
    <citation type="submission" date="2017-09" db="EMBL/GenBank/DDBJ databases">
        <title>Sphingomonas panjinensis sp.nov., isolated from oil-contaminated soil.</title>
        <authorList>
            <person name="Wang L."/>
            <person name="Chen L."/>
        </authorList>
    </citation>
    <scope>NUCLEOTIDE SEQUENCE [LARGE SCALE GENOMIC DNA]</scope>
    <source>
        <strain evidence="7 8">FW-11</strain>
    </source>
</reference>
<comment type="caution">
    <text evidence="7">The sequence shown here is derived from an EMBL/GenBank/DDBJ whole genome shotgun (WGS) entry which is preliminary data.</text>
</comment>
<sequence>MIRLPIRLFAGGAAIALSAAFFLSPSVVSAETAVEAPAPLVTVSATATRETAIFAGGCFWGVQGVFQHVKGITSAVSGYAGGTRQDASYDRVSDGDTGHAEAVRVTFDPRVVNYADLLRIFFSVVADPTTLNAQGPDRGTQYRSALFPTSAAQEKVARAYIDQLGKARLWQRPIVTRIEPARPFYPAEDYHQDYLTRHPDAPYIRINDMPKLAALKRLYPQSWRAAPVLVRG</sequence>
<dbReference type="RefSeq" id="WP_107969875.1">
    <property type="nucleotide sequence ID" value="NZ_NWBU01000017.1"/>
</dbReference>
<evidence type="ECO:0000256" key="2">
    <source>
        <dbReference type="ARBA" id="ARBA00047806"/>
    </source>
</evidence>
<evidence type="ECO:0000256" key="1">
    <source>
        <dbReference type="ARBA" id="ARBA00023002"/>
    </source>
</evidence>
<feature type="chain" id="PRO_5015774712" description="Peptide methionine sulfoxide reductase MsrA" evidence="5">
    <location>
        <begin position="30"/>
        <end position="232"/>
    </location>
</feature>
<dbReference type="EC" id="1.8.4.11" evidence="4"/>
<evidence type="ECO:0000259" key="6">
    <source>
        <dbReference type="Pfam" id="PF01625"/>
    </source>
</evidence>
<dbReference type="HAMAP" id="MF_01401">
    <property type="entry name" value="MsrA"/>
    <property type="match status" value="1"/>
</dbReference>
<feature type="domain" description="Peptide methionine sulphoxide reductase MsrA" evidence="6">
    <location>
        <begin position="51"/>
        <end position="203"/>
    </location>
</feature>
<evidence type="ECO:0000313" key="8">
    <source>
        <dbReference type="Proteomes" id="UP000244162"/>
    </source>
</evidence>
<gene>
    <name evidence="4 7" type="primary">msrA</name>
    <name evidence="7" type="ORF">CLG96_16770</name>
</gene>
<dbReference type="PANTHER" id="PTHR43774">
    <property type="entry name" value="PEPTIDE METHIONINE SULFOXIDE REDUCTASE"/>
    <property type="match status" value="1"/>
</dbReference>
<dbReference type="GO" id="GO:0008113">
    <property type="term" value="F:peptide-methionine (S)-S-oxide reductase activity"/>
    <property type="evidence" value="ECO:0007669"/>
    <property type="project" value="UniProtKB-UniRule"/>
</dbReference>
<dbReference type="InterPro" id="IPR036509">
    <property type="entry name" value="Met_Sox_Rdtase_MsrA_sf"/>
</dbReference>
<dbReference type="SUPFAM" id="SSF55068">
    <property type="entry name" value="Peptide methionine sulfoxide reductase"/>
    <property type="match status" value="1"/>
</dbReference>
<evidence type="ECO:0000313" key="7">
    <source>
        <dbReference type="EMBL" id="PTQ07880.1"/>
    </source>
</evidence>
<proteinExistence type="inferred from homology"/>
<dbReference type="Proteomes" id="UP000244162">
    <property type="component" value="Unassembled WGS sequence"/>
</dbReference>
<comment type="catalytic activity">
    <reaction evidence="2 4">
        <text>L-methionyl-[protein] + [thioredoxin]-disulfide + H2O = L-methionyl-(S)-S-oxide-[protein] + [thioredoxin]-dithiol</text>
        <dbReference type="Rhea" id="RHEA:14217"/>
        <dbReference type="Rhea" id="RHEA-COMP:10698"/>
        <dbReference type="Rhea" id="RHEA-COMP:10700"/>
        <dbReference type="Rhea" id="RHEA-COMP:12313"/>
        <dbReference type="Rhea" id="RHEA-COMP:12315"/>
        <dbReference type="ChEBI" id="CHEBI:15377"/>
        <dbReference type="ChEBI" id="CHEBI:16044"/>
        <dbReference type="ChEBI" id="CHEBI:29950"/>
        <dbReference type="ChEBI" id="CHEBI:44120"/>
        <dbReference type="ChEBI" id="CHEBI:50058"/>
        <dbReference type="EC" id="1.8.4.11"/>
    </reaction>
</comment>
<keyword evidence="8" id="KW-1185">Reference proteome</keyword>
<evidence type="ECO:0000256" key="4">
    <source>
        <dbReference type="HAMAP-Rule" id="MF_01401"/>
    </source>
</evidence>
<accession>A0A2T5FUB6</accession>
<feature type="signal peptide" evidence="5">
    <location>
        <begin position="1"/>
        <end position="29"/>
    </location>
</feature>
<name>A0A2T5FUB6_9SPHN</name>
<comment type="function">
    <text evidence="4">Has an important function as a repair enzyme for proteins that have been inactivated by oxidation. Catalyzes the reversible oxidation-reduction of methionine sulfoxide in proteins to methionine.</text>
</comment>
<dbReference type="Pfam" id="PF01625">
    <property type="entry name" value="PMSR"/>
    <property type="match status" value="1"/>
</dbReference>
<dbReference type="NCBIfam" id="TIGR00401">
    <property type="entry name" value="msrA"/>
    <property type="match status" value="1"/>
</dbReference>
<organism evidence="7 8">
    <name type="scientific">Sphingomonas oleivorans</name>
    <dbReference type="NCBI Taxonomy" id="1735121"/>
    <lineage>
        <taxon>Bacteria</taxon>
        <taxon>Pseudomonadati</taxon>
        <taxon>Pseudomonadota</taxon>
        <taxon>Alphaproteobacteria</taxon>
        <taxon>Sphingomonadales</taxon>
        <taxon>Sphingomonadaceae</taxon>
        <taxon>Sphingomonas</taxon>
    </lineage>
</organism>
<dbReference type="GO" id="GO:0033744">
    <property type="term" value="F:L-methionine:thioredoxin-disulfide S-oxidoreductase activity"/>
    <property type="evidence" value="ECO:0007669"/>
    <property type="project" value="RHEA"/>
</dbReference>
<dbReference type="PANTHER" id="PTHR43774:SF1">
    <property type="entry name" value="PEPTIDE METHIONINE SULFOXIDE REDUCTASE MSRA 2"/>
    <property type="match status" value="1"/>
</dbReference>
<dbReference type="OrthoDB" id="4174719at2"/>
<comment type="similarity">
    <text evidence="4">Belongs to the MsrA Met sulfoxide reductase family.</text>
</comment>
<comment type="catalytic activity">
    <reaction evidence="3 4">
        <text>[thioredoxin]-disulfide + L-methionine + H2O = L-methionine (S)-S-oxide + [thioredoxin]-dithiol</text>
        <dbReference type="Rhea" id="RHEA:19993"/>
        <dbReference type="Rhea" id="RHEA-COMP:10698"/>
        <dbReference type="Rhea" id="RHEA-COMP:10700"/>
        <dbReference type="ChEBI" id="CHEBI:15377"/>
        <dbReference type="ChEBI" id="CHEBI:29950"/>
        <dbReference type="ChEBI" id="CHEBI:50058"/>
        <dbReference type="ChEBI" id="CHEBI:57844"/>
        <dbReference type="ChEBI" id="CHEBI:58772"/>
        <dbReference type="EC" id="1.8.4.11"/>
    </reaction>
</comment>
<dbReference type="Gene3D" id="3.30.1060.10">
    <property type="entry name" value="Peptide methionine sulphoxide reductase MsrA"/>
    <property type="match status" value="1"/>
</dbReference>
<dbReference type="InterPro" id="IPR002569">
    <property type="entry name" value="Met_Sox_Rdtase_MsrA_dom"/>
</dbReference>
<dbReference type="EMBL" id="NWBU01000017">
    <property type="protein sequence ID" value="PTQ07880.1"/>
    <property type="molecule type" value="Genomic_DNA"/>
</dbReference>
<evidence type="ECO:0000256" key="5">
    <source>
        <dbReference type="SAM" id="SignalP"/>
    </source>
</evidence>
<keyword evidence="1 4" id="KW-0560">Oxidoreductase</keyword>